<gene>
    <name evidence="2" type="ORF">FF100_30310</name>
</gene>
<dbReference type="Proteomes" id="UP000305267">
    <property type="component" value="Unassembled WGS sequence"/>
</dbReference>
<comment type="caution">
    <text evidence="2">The sequence shown here is derived from an EMBL/GenBank/DDBJ whole genome shotgun (WGS) entry which is preliminary data.</text>
</comment>
<keyword evidence="3" id="KW-1185">Reference proteome</keyword>
<dbReference type="NCBIfam" id="NF033545">
    <property type="entry name" value="transpos_IS630"/>
    <property type="match status" value="1"/>
</dbReference>
<dbReference type="GO" id="GO:0003676">
    <property type="term" value="F:nucleic acid binding"/>
    <property type="evidence" value="ECO:0007669"/>
    <property type="project" value="InterPro"/>
</dbReference>
<dbReference type="PANTHER" id="PTHR30347">
    <property type="entry name" value="POTASSIUM CHANNEL RELATED"/>
    <property type="match status" value="1"/>
</dbReference>
<dbReference type="InterPro" id="IPR012337">
    <property type="entry name" value="RNaseH-like_sf"/>
</dbReference>
<dbReference type="RefSeq" id="WP_139039699.1">
    <property type="nucleotide sequence ID" value="NZ_VDDA01000027.1"/>
</dbReference>
<protein>
    <submittedName>
        <fullName evidence="2">IS630 family transposase</fullName>
    </submittedName>
</protein>
<proteinExistence type="predicted"/>
<name>A0A5C4L7S1_9HYPH</name>
<feature type="domain" description="Tc1-like transposase DDE" evidence="1">
    <location>
        <begin position="173"/>
        <end position="318"/>
    </location>
</feature>
<dbReference type="Pfam" id="PF13358">
    <property type="entry name" value="DDE_3"/>
    <property type="match status" value="1"/>
</dbReference>
<dbReference type="Pfam" id="PF13565">
    <property type="entry name" value="HTH_32"/>
    <property type="match status" value="1"/>
</dbReference>
<dbReference type="SUPFAM" id="SSF53098">
    <property type="entry name" value="Ribonuclease H-like"/>
    <property type="match status" value="1"/>
</dbReference>
<dbReference type="InterPro" id="IPR047655">
    <property type="entry name" value="Transpos_IS630-like"/>
</dbReference>
<sequence>MAYRVPTSLDLSAEERAELERWARRRKTAQGLALRARIVLLASDGRSNTAIAAELSTGKHTVGKWRERFARERTDGLLDEPRSGAPRRIGDEQVAELIDRTLCERRQGATHWSQRSMAKVSGVSGATVGRVWRAFGLQPHRSETFKLSTDPLFAEKVRDIVGLYLAPPARALVLCVDEKSQVQALDRTQPLLPLRPGQVERRTHDYARHGTTSLFAALDVKAGTVIGQCYPRHRASEFRRFLDEIEAAVPADLDVHLVLDNSATHKTKLIRDWLARRAHYHVHFTPTSASWINQVERWFGLLTERAIRRGVHCSVDELERDIRAFIEATNADPRPFRWVKSAASILASVKRFCLRALEAEPETKPLTRTSDAGH</sequence>
<dbReference type="InterPro" id="IPR036397">
    <property type="entry name" value="RNaseH_sf"/>
</dbReference>
<organism evidence="2 3">
    <name type="scientific">Methylobacterium terricola</name>
    <dbReference type="NCBI Taxonomy" id="2583531"/>
    <lineage>
        <taxon>Bacteria</taxon>
        <taxon>Pseudomonadati</taxon>
        <taxon>Pseudomonadota</taxon>
        <taxon>Alphaproteobacteria</taxon>
        <taxon>Hyphomicrobiales</taxon>
        <taxon>Methylobacteriaceae</taxon>
        <taxon>Methylobacterium</taxon>
    </lineage>
</organism>
<dbReference type="PANTHER" id="PTHR30347:SF1">
    <property type="entry name" value="MECHANOSENSITIVE CHANNEL MSCK"/>
    <property type="match status" value="1"/>
</dbReference>
<dbReference type="EMBL" id="VDDA01000027">
    <property type="protein sequence ID" value="TNC08026.1"/>
    <property type="molecule type" value="Genomic_DNA"/>
</dbReference>
<dbReference type="AlphaFoldDB" id="A0A5C4L7S1"/>
<reference evidence="2 3" key="1">
    <citation type="submission" date="2019-06" db="EMBL/GenBank/DDBJ databases">
        <title>Genome of Methylobacterium sp. 17Sr1-39.</title>
        <authorList>
            <person name="Seo T."/>
        </authorList>
    </citation>
    <scope>NUCLEOTIDE SEQUENCE [LARGE SCALE GENOMIC DNA]</scope>
    <source>
        <strain evidence="2 3">17Sr1-39</strain>
    </source>
</reference>
<evidence type="ECO:0000313" key="3">
    <source>
        <dbReference type="Proteomes" id="UP000305267"/>
    </source>
</evidence>
<dbReference type="InterPro" id="IPR052702">
    <property type="entry name" value="MscS-like_channel"/>
</dbReference>
<dbReference type="InterPro" id="IPR038717">
    <property type="entry name" value="Tc1-like_DDE_dom"/>
</dbReference>
<dbReference type="OrthoDB" id="2375382at2"/>
<accession>A0A5C4L7S1</accession>
<dbReference type="InterPro" id="IPR009057">
    <property type="entry name" value="Homeodomain-like_sf"/>
</dbReference>
<evidence type="ECO:0000259" key="1">
    <source>
        <dbReference type="Pfam" id="PF13358"/>
    </source>
</evidence>
<evidence type="ECO:0000313" key="2">
    <source>
        <dbReference type="EMBL" id="TNC08026.1"/>
    </source>
</evidence>
<dbReference type="Gene3D" id="3.30.420.10">
    <property type="entry name" value="Ribonuclease H-like superfamily/Ribonuclease H"/>
    <property type="match status" value="1"/>
</dbReference>
<dbReference type="SUPFAM" id="SSF46689">
    <property type="entry name" value="Homeodomain-like"/>
    <property type="match status" value="1"/>
</dbReference>